<comment type="similarity">
    <text evidence="2">Belongs to the NrfD family.</text>
</comment>
<dbReference type="STRING" id="476652.DEAC_c15810"/>
<evidence type="ECO:0000256" key="1">
    <source>
        <dbReference type="ARBA" id="ARBA00004651"/>
    </source>
</evidence>
<dbReference type="EMBL" id="LDZY01000005">
    <property type="protein sequence ID" value="KLU66182.1"/>
    <property type="molecule type" value="Genomic_DNA"/>
</dbReference>
<keyword evidence="3" id="KW-1003">Cell membrane</keyword>
<feature type="transmembrane region" description="Helical" evidence="7">
    <location>
        <begin position="43"/>
        <end position="64"/>
    </location>
</feature>
<dbReference type="InterPro" id="IPR052049">
    <property type="entry name" value="Electron_transfer_protein"/>
</dbReference>
<accession>A0A0J1FSB2</accession>
<feature type="transmembrane region" description="Helical" evidence="7">
    <location>
        <begin position="197"/>
        <end position="217"/>
    </location>
</feature>
<evidence type="ECO:0000256" key="4">
    <source>
        <dbReference type="ARBA" id="ARBA00022692"/>
    </source>
</evidence>
<reference evidence="8 9" key="1">
    <citation type="submission" date="2015-06" db="EMBL/GenBank/DDBJ databases">
        <title>Draft genome of the moderately acidophilic sulfate reducer Candidatus Desulfosporosinus acididurans strain M1.</title>
        <authorList>
            <person name="Poehlein A."/>
            <person name="Petzsch P."/>
            <person name="Johnson B.D."/>
            <person name="Schloemann M."/>
            <person name="Daniel R."/>
            <person name="Muehling M."/>
        </authorList>
    </citation>
    <scope>NUCLEOTIDE SEQUENCE [LARGE SCALE GENOMIC DNA]</scope>
    <source>
        <strain evidence="8 9">M1</strain>
    </source>
</reference>
<keyword evidence="6 7" id="KW-0472">Membrane</keyword>
<evidence type="ECO:0000313" key="9">
    <source>
        <dbReference type="Proteomes" id="UP000036356"/>
    </source>
</evidence>
<dbReference type="GO" id="GO:0005886">
    <property type="term" value="C:plasma membrane"/>
    <property type="evidence" value="ECO:0007669"/>
    <property type="project" value="UniProtKB-SubCell"/>
</dbReference>
<keyword evidence="5 7" id="KW-1133">Transmembrane helix</keyword>
<feature type="transmembrane region" description="Helical" evidence="7">
    <location>
        <begin position="229"/>
        <end position="255"/>
    </location>
</feature>
<organism evidence="8 9">
    <name type="scientific">Desulfosporosinus acididurans</name>
    <dbReference type="NCBI Taxonomy" id="476652"/>
    <lineage>
        <taxon>Bacteria</taxon>
        <taxon>Bacillati</taxon>
        <taxon>Bacillota</taxon>
        <taxon>Clostridia</taxon>
        <taxon>Eubacteriales</taxon>
        <taxon>Desulfitobacteriaceae</taxon>
        <taxon>Desulfosporosinus</taxon>
    </lineage>
</organism>
<comment type="subcellular location">
    <subcellularLocation>
        <location evidence="1">Cell membrane</location>
        <topology evidence="1">Multi-pass membrane protein</topology>
    </subcellularLocation>
</comment>
<dbReference type="InterPro" id="IPR005614">
    <property type="entry name" value="NrfD-like"/>
</dbReference>
<dbReference type="AlphaFoldDB" id="A0A0J1FSB2"/>
<dbReference type="PANTHER" id="PTHR34856:SF2">
    <property type="entry name" value="PROTEIN NRFD"/>
    <property type="match status" value="1"/>
</dbReference>
<sequence length="298" mass="33346">MEITWGILIVIYLFTAGVSAGAMITSNLALLLGGNDFERVSRWGAFISPFPISLGLGVLLLDLGSPFNFYRLFMTLQVRSPMSYGSWAILLFTLLSVVYLYLWLPQKFQIIGETKSLEQWKKRLAKVIPFLSVGVASYTGLLLNAAARPLWTAPLLPVLFLVSALSTGAATVILFSALSPWQRARHRELQLLTKADALLIVLECFILLVMIVMGRLSSLSIAEAYGSMIYGQFAMIFWFLIVGLGLIVPFSLEYLELKEKISVRWTLPVTIGSSFLVLFGGFFVRYIITFAGQWSRWF</sequence>
<evidence type="ECO:0000256" key="5">
    <source>
        <dbReference type="ARBA" id="ARBA00022989"/>
    </source>
</evidence>
<proteinExistence type="inferred from homology"/>
<feature type="transmembrane region" description="Helical" evidence="7">
    <location>
        <begin position="155"/>
        <end position="177"/>
    </location>
</feature>
<feature type="transmembrane region" description="Helical" evidence="7">
    <location>
        <begin position="84"/>
        <end position="104"/>
    </location>
</feature>
<keyword evidence="4 7" id="KW-0812">Transmembrane</keyword>
<dbReference type="Gene3D" id="1.20.1630.10">
    <property type="entry name" value="Formate dehydrogenase/DMSO reductase domain"/>
    <property type="match status" value="1"/>
</dbReference>
<dbReference type="Proteomes" id="UP000036356">
    <property type="component" value="Unassembled WGS sequence"/>
</dbReference>
<keyword evidence="9" id="KW-1185">Reference proteome</keyword>
<dbReference type="Pfam" id="PF03916">
    <property type="entry name" value="NrfD"/>
    <property type="match status" value="1"/>
</dbReference>
<dbReference type="PANTHER" id="PTHR34856">
    <property type="entry name" value="PROTEIN NRFD"/>
    <property type="match status" value="1"/>
</dbReference>
<feature type="transmembrane region" description="Helical" evidence="7">
    <location>
        <begin position="6"/>
        <end position="31"/>
    </location>
</feature>
<evidence type="ECO:0000256" key="7">
    <source>
        <dbReference type="SAM" id="Phobius"/>
    </source>
</evidence>
<protein>
    <submittedName>
        <fullName evidence="8">Putative hydrogenase 2 b cytochrome subunit</fullName>
    </submittedName>
</protein>
<dbReference type="PATRIC" id="fig|476652.3.peg.1635"/>
<comment type="caution">
    <text evidence="8">The sequence shown here is derived from an EMBL/GenBank/DDBJ whole genome shotgun (WGS) entry which is preliminary data.</text>
</comment>
<evidence type="ECO:0000256" key="3">
    <source>
        <dbReference type="ARBA" id="ARBA00022475"/>
    </source>
</evidence>
<evidence type="ECO:0000256" key="2">
    <source>
        <dbReference type="ARBA" id="ARBA00008929"/>
    </source>
</evidence>
<evidence type="ECO:0000313" key="8">
    <source>
        <dbReference type="EMBL" id="KLU66182.1"/>
    </source>
</evidence>
<name>A0A0J1FSB2_9FIRM</name>
<evidence type="ECO:0000256" key="6">
    <source>
        <dbReference type="ARBA" id="ARBA00023136"/>
    </source>
</evidence>
<feature type="transmembrane region" description="Helical" evidence="7">
    <location>
        <begin position="267"/>
        <end position="288"/>
    </location>
</feature>
<gene>
    <name evidence="8" type="ORF">DEAC_c15810</name>
</gene>
<feature type="transmembrane region" description="Helical" evidence="7">
    <location>
        <begin position="124"/>
        <end position="143"/>
    </location>
</feature>
<dbReference type="RefSeq" id="WP_047809483.1">
    <property type="nucleotide sequence ID" value="NZ_LDZY01000005.1"/>
</dbReference>